<dbReference type="EMBL" id="FOCT01000019">
    <property type="protein sequence ID" value="SEO36991.1"/>
    <property type="molecule type" value="Genomic_DNA"/>
</dbReference>
<evidence type="ECO:0000313" key="1">
    <source>
        <dbReference type="EMBL" id="SEO36991.1"/>
    </source>
</evidence>
<gene>
    <name evidence="1" type="ORF">SAMN05216404_11918</name>
</gene>
<sequence>MWRQPNAFGIAKPDQFPEGRKRLKWHISFSKGEHGPDDFQTKKLKGGIFEVKKYHKYRKPKKAAPILRKFEIEYAPEEGTDPSCVSNYVWRMQGNPALEKWATEEINSASVHIINTIKSAHSRYRKNPPYLKLVEPMTATGGR</sequence>
<reference evidence="1 2" key="1">
    <citation type="submission" date="2016-10" db="EMBL/GenBank/DDBJ databases">
        <authorList>
            <person name="de Groot N.N."/>
        </authorList>
    </citation>
    <scope>NUCLEOTIDE SEQUENCE [LARGE SCALE GENOMIC DNA]</scope>
    <source>
        <strain evidence="1 2">Nl18</strain>
    </source>
</reference>
<organism evidence="1 2">
    <name type="scientific">Nitrosospira multiformis</name>
    <dbReference type="NCBI Taxonomy" id="1231"/>
    <lineage>
        <taxon>Bacteria</taxon>
        <taxon>Pseudomonadati</taxon>
        <taxon>Pseudomonadota</taxon>
        <taxon>Betaproteobacteria</taxon>
        <taxon>Nitrosomonadales</taxon>
        <taxon>Nitrosomonadaceae</taxon>
        <taxon>Nitrosospira</taxon>
    </lineage>
</organism>
<protein>
    <submittedName>
        <fullName evidence="1">Uncharacterized protein</fullName>
    </submittedName>
</protein>
<dbReference type="Proteomes" id="UP000183898">
    <property type="component" value="Unassembled WGS sequence"/>
</dbReference>
<evidence type="ECO:0000313" key="2">
    <source>
        <dbReference type="Proteomes" id="UP000183898"/>
    </source>
</evidence>
<proteinExistence type="predicted"/>
<dbReference type="AlphaFoldDB" id="A0A1H8P5B2"/>
<dbReference type="RefSeq" id="WP_074749017.1">
    <property type="nucleotide sequence ID" value="NZ_FOCT01000019.1"/>
</dbReference>
<name>A0A1H8P5B2_9PROT</name>
<accession>A0A1H8P5B2</accession>